<dbReference type="InterPro" id="IPR001828">
    <property type="entry name" value="ANF_lig-bd_rcpt"/>
</dbReference>
<dbReference type="EMBL" id="CACRXK020000741">
    <property type="protein sequence ID" value="CAB3984455.1"/>
    <property type="molecule type" value="Genomic_DNA"/>
</dbReference>
<reference evidence="7" key="1">
    <citation type="submission" date="2020-04" db="EMBL/GenBank/DDBJ databases">
        <authorList>
            <person name="Alioto T."/>
            <person name="Alioto T."/>
            <person name="Gomez Garrido J."/>
        </authorList>
    </citation>
    <scope>NUCLEOTIDE SEQUENCE</scope>
    <source>
        <strain evidence="7">A484AB</strain>
    </source>
</reference>
<keyword evidence="5 7" id="KW-0675">Receptor</keyword>
<proteinExistence type="predicted"/>
<dbReference type="PANTHER" id="PTHR24060">
    <property type="entry name" value="METABOTROPIC GLUTAMATE RECEPTOR"/>
    <property type="match status" value="1"/>
</dbReference>
<name>A0A6S7FY92_PARCT</name>
<dbReference type="Gene3D" id="3.40.50.2300">
    <property type="match status" value="2"/>
</dbReference>
<dbReference type="Pfam" id="PF01094">
    <property type="entry name" value="ANF_receptor"/>
    <property type="match status" value="1"/>
</dbReference>
<keyword evidence="8" id="KW-1185">Reference proteome</keyword>
<dbReference type="Pfam" id="PF00003">
    <property type="entry name" value="7tm_3"/>
    <property type="match status" value="1"/>
</dbReference>
<dbReference type="InterPro" id="IPR050726">
    <property type="entry name" value="mGluR"/>
</dbReference>
<comment type="caution">
    <text evidence="7">The sequence shown here is derived from an EMBL/GenBank/DDBJ whole genome shotgun (WGS) entry which is preliminary data.</text>
</comment>
<dbReference type="InterPro" id="IPR000337">
    <property type="entry name" value="GPCR_3"/>
</dbReference>
<evidence type="ECO:0000256" key="6">
    <source>
        <dbReference type="ARBA" id="ARBA00023180"/>
    </source>
</evidence>
<dbReference type="GO" id="GO:0016020">
    <property type="term" value="C:membrane"/>
    <property type="evidence" value="ECO:0007669"/>
    <property type="project" value="UniProtKB-SubCell"/>
</dbReference>
<accession>A0A6S7FY92</accession>
<gene>
    <name evidence="7" type="ORF">PACLA_8A042525</name>
</gene>
<protein>
    <submittedName>
        <fullName evidence="7">Metabotropic glutamate receptor 8 isoform X1</fullName>
    </submittedName>
</protein>
<comment type="subcellular location">
    <subcellularLocation>
        <location evidence="1">Membrane</location>
        <topology evidence="1">Multi-pass membrane protein</topology>
    </subcellularLocation>
</comment>
<evidence type="ECO:0000313" key="7">
    <source>
        <dbReference type="EMBL" id="CAB3984455.1"/>
    </source>
</evidence>
<keyword evidence="2" id="KW-0812">Transmembrane</keyword>
<evidence type="ECO:0000313" key="8">
    <source>
        <dbReference type="Proteomes" id="UP001152795"/>
    </source>
</evidence>
<keyword evidence="3" id="KW-1133">Transmembrane helix</keyword>
<sequence>MLAVVSLWLCLSVVLGQPIIAKQRDSLWVFNEPGDIVLNGLFPIRKHSDKGFGLNFEGITWMGAMIQRIREINQERLLPGNLTLGYAIHDTASDVKIGLRQTLSVLNAILNKEGKQNEAGHMPVVMGPATDELEGTSEKLYKLFDVPRLAYTTTSSRFRYSKFEKRIQTVPPDIIHVEALLRILDDMKSREFSVVVAKSSLWQERVNMFKAVLNERKSEIKLKDIIYLNTIDDDITAVQKRISCDVVIVFAESNISRSLIRHGRGSKLIVKDRTWIEVCQYDDPLLRIFDTLGELTKKVIIRNLRTNDVNNYRTDTRESLFPNNADKIVKPNWLKKVFEKHCAKSKISPSHNESSFNNECVGFRERIVSAIGHRNEFRSSLTLQGIIDSVNLIIAALRDTLETCATSTPRRCPKLSGSTLFEKLRKITLTKGKDFANSYSLQALLRVKDSAMLGRRMKTMRGWTFRKIREWRITESEIRHQLCLYRKNATHSNNVTSIPTDNNQIDGVMNSSTDNDICNHCGESMNRSQCISDNVVIAWTDTWAIVLYVLESLCLLAVLSTFVYFSQHKNSPIMILCYSWPDNVILAVLCIFSLLPMMHIGHMAPQRCMALWPIVNTIFAFYTGLLLTKTLFVQNLLKCEVATERPWRRMIYATVITFIQAVIFANLLVLDFPNSTHLSCSSRGTVTLCNIEGNFAILFSMAFNWLLMFALFALSVTETLKQRQNFCRTENLVAVATVAWISYTCSTVLAYFNIRMEQYLAVTLIQCLTYLVNSAVCLGLIYIPTLRLVSTWLRQHTRQKKNLTSIKRAQVMSSKRQSSGPMSDSLFGANFSTEQLAIPSGRHSGYYFDHRPASAVTDMSYPTSLVRSVHEQTHVVFGYGRRGTMSLNGGTSLESVPSVDWLEAASQVHSASSSYDNLSQAAEETADELTPQELLHEISTYWERHRSSDVIANGQNEDNIETNKWPSLEKLRASDL</sequence>
<evidence type="ECO:0000256" key="4">
    <source>
        <dbReference type="ARBA" id="ARBA00023136"/>
    </source>
</evidence>
<evidence type="ECO:0000256" key="2">
    <source>
        <dbReference type="ARBA" id="ARBA00022692"/>
    </source>
</evidence>
<keyword evidence="4" id="KW-0472">Membrane</keyword>
<evidence type="ECO:0000256" key="5">
    <source>
        <dbReference type="ARBA" id="ARBA00023170"/>
    </source>
</evidence>
<dbReference type="PRINTS" id="PR00248">
    <property type="entry name" value="GPCRMGR"/>
</dbReference>
<dbReference type="InterPro" id="IPR017978">
    <property type="entry name" value="GPCR_3_C"/>
</dbReference>
<dbReference type="PROSITE" id="PS50259">
    <property type="entry name" value="G_PROTEIN_RECEP_F3_4"/>
    <property type="match status" value="1"/>
</dbReference>
<organism evidence="7 8">
    <name type="scientific">Paramuricea clavata</name>
    <name type="common">Red gorgonian</name>
    <name type="synonym">Violescent sea-whip</name>
    <dbReference type="NCBI Taxonomy" id="317549"/>
    <lineage>
        <taxon>Eukaryota</taxon>
        <taxon>Metazoa</taxon>
        <taxon>Cnidaria</taxon>
        <taxon>Anthozoa</taxon>
        <taxon>Octocorallia</taxon>
        <taxon>Malacalcyonacea</taxon>
        <taxon>Plexauridae</taxon>
        <taxon>Paramuricea</taxon>
    </lineage>
</organism>
<keyword evidence="6" id="KW-0325">Glycoprotein</keyword>
<dbReference type="InterPro" id="IPR028082">
    <property type="entry name" value="Peripla_BP_I"/>
</dbReference>
<dbReference type="AlphaFoldDB" id="A0A6S7FY92"/>
<dbReference type="Proteomes" id="UP001152795">
    <property type="component" value="Unassembled WGS sequence"/>
</dbReference>
<dbReference type="SUPFAM" id="SSF53822">
    <property type="entry name" value="Periplasmic binding protein-like I"/>
    <property type="match status" value="1"/>
</dbReference>
<evidence type="ECO:0000256" key="1">
    <source>
        <dbReference type="ARBA" id="ARBA00004141"/>
    </source>
</evidence>
<dbReference type="GO" id="GO:0004930">
    <property type="term" value="F:G protein-coupled receptor activity"/>
    <property type="evidence" value="ECO:0007669"/>
    <property type="project" value="InterPro"/>
</dbReference>
<evidence type="ECO:0000256" key="3">
    <source>
        <dbReference type="ARBA" id="ARBA00022989"/>
    </source>
</evidence>